<evidence type="ECO:0000313" key="10">
    <source>
        <dbReference type="EMBL" id="MBI3129093.1"/>
    </source>
</evidence>
<evidence type="ECO:0000256" key="3">
    <source>
        <dbReference type="ARBA" id="ARBA00022598"/>
    </source>
</evidence>
<evidence type="ECO:0000313" key="11">
    <source>
        <dbReference type="Proteomes" id="UP000782312"/>
    </source>
</evidence>
<feature type="binding site" evidence="8">
    <location>
        <begin position="42"/>
        <end position="47"/>
    </location>
    <ligand>
        <name>ATP</name>
        <dbReference type="ChEBI" id="CHEBI:30616"/>
    </ligand>
</feature>
<dbReference type="InterPro" id="IPR012094">
    <property type="entry name" value="tRNA_Ile_lys_synt"/>
</dbReference>
<dbReference type="Pfam" id="PF01171">
    <property type="entry name" value="ATP_bind_3"/>
    <property type="match status" value="1"/>
</dbReference>
<keyword evidence="4 8" id="KW-0819">tRNA processing</keyword>
<comment type="catalytic activity">
    <reaction evidence="7 8">
        <text>cytidine(34) in tRNA(Ile2) + L-lysine + ATP = lysidine(34) in tRNA(Ile2) + AMP + diphosphate + H(+)</text>
        <dbReference type="Rhea" id="RHEA:43744"/>
        <dbReference type="Rhea" id="RHEA-COMP:10625"/>
        <dbReference type="Rhea" id="RHEA-COMP:10670"/>
        <dbReference type="ChEBI" id="CHEBI:15378"/>
        <dbReference type="ChEBI" id="CHEBI:30616"/>
        <dbReference type="ChEBI" id="CHEBI:32551"/>
        <dbReference type="ChEBI" id="CHEBI:33019"/>
        <dbReference type="ChEBI" id="CHEBI:82748"/>
        <dbReference type="ChEBI" id="CHEBI:83665"/>
        <dbReference type="ChEBI" id="CHEBI:456215"/>
        <dbReference type="EC" id="6.3.4.19"/>
    </reaction>
</comment>
<keyword evidence="6 8" id="KW-0067">ATP-binding</keyword>
<comment type="subcellular location">
    <subcellularLocation>
        <location evidence="1 8">Cytoplasm</location>
    </subcellularLocation>
</comment>
<accession>A0A932I2W0</accession>
<gene>
    <name evidence="8 10" type="primary">tilS</name>
    <name evidence="10" type="ORF">HYZ11_15915</name>
</gene>
<proteinExistence type="inferred from homology"/>
<dbReference type="GO" id="GO:0005737">
    <property type="term" value="C:cytoplasm"/>
    <property type="evidence" value="ECO:0007669"/>
    <property type="project" value="UniProtKB-SubCell"/>
</dbReference>
<dbReference type="NCBIfam" id="TIGR02433">
    <property type="entry name" value="lysidine_TilS_C"/>
    <property type="match status" value="1"/>
</dbReference>
<dbReference type="Gene3D" id="3.30.465.60">
    <property type="match status" value="1"/>
</dbReference>
<dbReference type="PANTHER" id="PTHR43033">
    <property type="entry name" value="TRNA(ILE)-LYSIDINE SYNTHASE-RELATED"/>
    <property type="match status" value="1"/>
</dbReference>
<keyword evidence="5 8" id="KW-0547">Nucleotide-binding</keyword>
<dbReference type="EC" id="6.3.4.19" evidence="8"/>
<evidence type="ECO:0000256" key="6">
    <source>
        <dbReference type="ARBA" id="ARBA00022840"/>
    </source>
</evidence>
<dbReference type="Proteomes" id="UP000782312">
    <property type="component" value="Unassembled WGS sequence"/>
</dbReference>
<dbReference type="EMBL" id="JACPUR010000038">
    <property type="protein sequence ID" value="MBI3129093.1"/>
    <property type="molecule type" value="Genomic_DNA"/>
</dbReference>
<dbReference type="Pfam" id="PF11734">
    <property type="entry name" value="TilS_C"/>
    <property type="match status" value="1"/>
</dbReference>
<comment type="domain">
    <text evidence="8">The N-terminal region contains the highly conserved SGGXDS motif, predicted to be a P-loop motif involved in ATP binding.</text>
</comment>
<protein>
    <recommendedName>
        <fullName evidence="8">tRNA(Ile)-lysidine synthase</fullName>
        <ecNumber evidence="8">6.3.4.19</ecNumber>
    </recommendedName>
    <alternativeName>
        <fullName evidence="8">tRNA(Ile)-2-lysyl-cytidine synthase</fullName>
    </alternativeName>
    <alternativeName>
        <fullName evidence="8">tRNA(Ile)-lysidine synthetase</fullName>
    </alternativeName>
</protein>
<evidence type="ECO:0000256" key="7">
    <source>
        <dbReference type="ARBA" id="ARBA00048539"/>
    </source>
</evidence>
<keyword evidence="2 8" id="KW-0963">Cytoplasm</keyword>
<comment type="function">
    <text evidence="8">Ligates lysine onto the cytidine present at position 34 of the AUA codon-specific tRNA(Ile) that contains the anticodon CAU, in an ATP-dependent manner. Cytidine is converted to lysidine, thus changing the amino acid specificity of the tRNA from methionine to isoleucine.</text>
</comment>
<dbReference type="SUPFAM" id="SSF56037">
    <property type="entry name" value="PheT/TilS domain"/>
    <property type="match status" value="1"/>
</dbReference>
<dbReference type="InterPro" id="IPR014729">
    <property type="entry name" value="Rossmann-like_a/b/a_fold"/>
</dbReference>
<dbReference type="SUPFAM" id="SSF52402">
    <property type="entry name" value="Adenine nucleotide alpha hydrolases-like"/>
    <property type="match status" value="1"/>
</dbReference>
<dbReference type="AlphaFoldDB" id="A0A932I2W0"/>
<dbReference type="HAMAP" id="MF_01161">
    <property type="entry name" value="tRNA_Ile_lys_synt"/>
    <property type="match status" value="1"/>
</dbReference>
<name>A0A932I2W0_UNCTE</name>
<evidence type="ECO:0000256" key="4">
    <source>
        <dbReference type="ARBA" id="ARBA00022694"/>
    </source>
</evidence>
<dbReference type="InterPro" id="IPR012795">
    <property type="entry name" value="tRNA_Ile_lys_synt_N"/>
</dbReference>
<evidence type="ECO:0000256" key="1">
    <source>
        <dbReference type="ARBA" id="ARBA00004496"/>
    </source>
</evidence>
<dbReference type="InterPro" id="IPR012796">
    <property type="entry name" value="Lysidine-tRNA-synth_C"/>
</dbReference>
<sequence length="501" mass="54276">MTLPPRPRPRPAAVRAFEARAREGWHACAQEAAKGPVMAGFSGGADSTALLLWLSGFLPPGRPLLAVHVEHGLRGARAERDAAHAERFCREHGIPFRLIRVRVPGKRPGGLEAAAREARRKALLKAAKEAGARAVALAHTLDDQAETVLMRLFEGGGLAGLAGMRPVSPMEGGEGVVIVRPLLPVRRSEARAYLRARKAKWVEDETNRDERHPRNRLRRRLWPVIEKAFGPAAAEGAARSAERLGAAREALEAFVSQACADLLHEGAGRVRIAPLDRANALPQAVRAGLWRAALESTRKSAPKGRSALGRHLDALDRLAREGGPSATLDLPEGLQARREYGSLILAPRGRPSVPSREEVPLRRRGRTVHEGLRIVLRVSPSPGAPGEGAGRDPLAAVLDADRLGKGAVLRARREGDRFQPAGAPGGRKLKEYLIDRKVPRGEREQIPLLAVGREVVWVIGHQVSEKFRGRAGSKRLILLRAEPLKPSVRPKPGMDGAYLSC</sequence>
<organism evidence="10 11">
    <name type="scientific">Tectimicrobiota bacterium</name>
    <dbReference type="NCBI Taxonomy" id="2528274"/>
    <lineage>
        <taxon>Bacteria</taxon>
        <taxon>Pseudomonadati</taxon>
        <taxon>Nitrospinota/Tectimicrobiota group</taxon>
        <taxon>Candidatus Tectimicrobiota</taxon>
    </lineage>
</organism>
<dbReference type="SMART" id="SM00977">
    <property type="entry name" value="TilS_C"/>
    <property type="match status" value="1"/>
</dbReference>
<feature type="domain" description="Lysidine-tRNA(Ile) synthetase C-terminal" evidence="9">
    <location>
        <begin position="407"/>
        <end position="479"/>
    </location>
</feature>
<evidence type="ECO:0000259" key="9">
    <source>
        <dbReference type="SMART" id="SM00977"/>
    </source>
</evidence>
<dbReference type="NCBIfam" id="TIGR02432">
    <property type="entry name" value="lysidine_TilS_N"/>
    <property type="match status" value="1"/>
</dbReference>
<dbReference type="PANTHER" id="PTHR43033:SF1">
    <property type="entry name" value="TRNA(ILE)-LYSIDINE SYNTHASE-RELATED"/>
    <property type="match status" value="1"/>
</dbReference>
<evidence type="ECO:0000256" key="5">
    <source>
        <dbReference type="ARBA" id="ARBA00022741"/>
    </source>
</evidence>
<dbReference type="GO" id="GO:0032267">
    <property type="term" value="F:tRNA(Ile)-lysidine synthase activity"/>
    <property type="evidence" value="ECO:0007669"/>
    <property type="project" value="UniProtKB-EC"/>
</dbReference>
<dbReference type="Gene3D" id="3.40.50.620">
    <property type="entry name" value="HUPs"/>
    <property type="match status" value="1"/>
</dbReference>
<dbReference type="CDD" id="cd01992">
    <property type="entry name" value="TilS_N"/>
    <property type="match status" value="1"/>
</dbReference>
<comment type="similarity">
    <text evidence="8">Belongs to the tRNA(Ile)-lysidine synthase family.</text>
</comment>
<comment type="caution">
    <text evidence="10">The sequence shown here is derived from an EMBL/GenBank/DDBJ whole genome shotgun (WGS) entry which is preliminary data.</text>
</comment>
<evidence type="ECO:0000256" key="8">
    <source>
        <dbReference type="HAMAP-Rule" id="MF_01161"/>
    </source>
</evidence>
<reference evidence="10" key="1">
    <citation type="submission" date="2020-07" db="EMBL/GenBank/DDBJ databases">
        <title>Huge and variable diversity of episymbiotic CPR bacteria and DPANN archaea in groundwater ecosystems.</title>
        <authorList>
            <person name="He C.Y."/>
            <person name="Keren R."/>
            <person name="Whittaker M."/>
            <person name="Farag I.F."/>
            <person name="Doudna J."/>
            <person name="Cate J.H.D."/>
            <person name="Banfield J.F."/>
        </authorList>
    </citation>
    <scope>NUCLEOTIDE SEQUENCE</scope>
    <source>
        <strain evidence="10">NC_groundwater_763_Ag_S-0.2um_68_21</strain>
    </source>
</reference>
<keyword evidence="3 8" id="KW-0436">Ligase</keyword>
<dbReference type="InterPro" id="IPR011063">
    <property type="entry name" value="TilS/TtcA_N"/>
</dbReference>
<dbReference type="GO" id="GO:0006400">
    <property type="term" value="P:tRNA modification"/>
    <property type="evidence" value="ECO:0007669"/>
    <property type="project" value="UniProtKB-UniRule"/>
</dbReference>
<evidence type="ECO:0000256" key="2">
    <source>
        <dbReference type="ARBA" id="ARBA00022490"/>
    </source>
</evidence>
<dbReference type="GO" id="GO:0005524">
    <property type="term" value="F:ATP binding"/>
    <property type="evidence" value="ECO:0007669"/>
    <property type="project" value="UniProtKB-UniRule"/>
</dbReference>